<protein>
    <submittedName>
        <fullName evidence="1">Uncharacterized protein</fullName>
    </submittedName>
</protein>
<sequence length="27" mass="3151">MGQVSRREIGRQHCLHLGLVPMAHRMH</sequence>
<dbReference type="EMBL" id="ONZP01001255">
    <property type="protein sequence ID" value="SPJ93353.1"/>
    <property type="molecule type" value="Genomic_DNA"/>
</dbReference>
<reference evidence="1" key="1">
    <citation type="submission" date="2018-03" db="EMBL/GenBank/DDBJ databases">
        <authorList>
            <person name="Guldener U."/>
        </authorList>
    </citation>
    <scope>NUCLEOTIDE SEQUENCE</scope>
</reference>
<keyword evidence="2" id="KW-1185">Reference proteome</keyword>
<name>A0AAE8MN34_9HYPO</name>
<evidence type="ECO:0000313" key="1">
    <source>
        <dbReference type="EMBL" id="SPJ93353.1"/>
    </source>
</evidence>
<proteinExistence type="predicted"/>
<dbReference type="Proteomes" id="UP001187734">
    <property type="component" value="Unassembled WGS sequence"/>
</dbReference>
<accession>A0AAE8MN34</accession>
<evidence type="ECO:0000313" key="2">
    <source>
        <dbReference type="Proteomes" id="UP001187734"/>
    </source>
</evidence>
<gene>
    <name evidence="1" type="ORF">FTOL_13959</name>
</gene>
<dbReference type="AlphaFoldDB" id="A0AAE8MN34"/>
<comment type="caution">
    <text evidence="1">The sequence shown here is derived from an EMBL/GenBank/DDBJ whole genome shotgun (WGS) entry which is preliminary data.</text>
</comment>
<organism evidence="1 2">
    <name type="scientific">Fusarium torulosum</name>
    <dbReference type="NCBI Taxonomy" id="33205"/>
    <lineage>
        <taxon>Eukaryota</taxon>
        <taxon>Fungi</taxon>
        <taxon>Dikarya</taxon>
        <taxon>Ascomycota</taxon>
        <taxon>Pezizomycotina</taxon>
        <taxon>Sordariomycetes</taxon>
        <taxon>Hypocreomycetidae</taxon>
        <taxon>Hypocreales</taxon>
        <taxon>Nectriaceae</taxon>
        <taxon>Fusarium</taxon>
    </lineage>
</organism>